<comment type="catalytic activity">
    <reaction evidence="8">
        <text>ATP + H2O = ADP + phosphate + H(+)</text>
        <dbReference type="Rhea" id="RHEA:13065"/>
        <dbReference type="ChEBI" id="CHEBI:15377"/>
        <dbReference type="ChEBI" id="CHEBI:15378"/>
        <dbReference type="ChEBI" id="CHEBI:30616"/>
        <dbReference type="ChEBI" id="CHEBI:43474"/>
        <dbReference type="ChEBI" id="CHEBI:456216"/>
        <dbReference type="EC" id="3.6.4.13"/>
    </reaction>
</comment>
<feature type="short sequence motif" description="Q motif" evidence="9">
    <location>
        <begin position="125"/>
        <end position="153"/>
    </location>
</feature>
<comment type="similarity">
    <text evidence="7">Belongs to the DEAD box helicase family. DDX3/DED1 subfamily.</text>
</comment>
<feature type="domain" description="Helicase ATP-binding" evidence="11">
    <location>
        <begin position="156"/>
        <end position="344"/>
    </location>
</feature>
<evidence type="ECO:0000256" key="9">
    <source>
        <dbReference type="PROSITE-ProRule" id="PRU00552"/>
    </source>
</evidence>
<evidence type="ECO:0000256" key="5">
    <source>
        <dbReference type="ARBA" id="ARBA00022840"/>
    </source>
</evidence>
<dbReference type="InterPro" id="IPR044763">
    <property type="entry name" value="Ded1/Dbp1_DEADc"/>
</dbReference>
<dbReference type="GO" id="GO:0003723">
    <property type="term" value="F:RNA binding"/>
    <property type="evidence" value="ECO:0007669"/>
    <property type="project" value="UniProtKB-KW"/>
</dbReference>
<evidence type="ECO:0000259" key="11">
    <source>
        <dbReference type="PROSITE" id="PS51192"/>
    </source>
</evidence>
<feature type="domain" description="Helicase C-terminal" evidence="12">
    <location>
        <begin position="355"/>
        <end position="522"/>
    </location>
</feature>
<dbReference type="InterPro" id="IPR014001">
    <property type="entry name" value="Helicase_ATP-bd"/>
</dbReference>
<evidence type="ECO:0000256" key="7">
    <source>
        <dbReference type="ARBA" id="ARBA00024358"/>
    </source>
</evidence>
<dbReference type="FunFam" id="3.40.50.300:FF:000008">
    <property type="entry name" value="ATP-dependent RNA helicase RhlB"/>
    <property type="match status" value="1"/>
</dbReference>
<dbReference type="PROSITE" id="PS51195">
    <property type="entry name" value="Q_MOTIF"/>
    <property type="match status" value="1"/>
</dbReference>
<dbReference type="FunFam" id="3.40.50.300:FF:000397">
    <property type="entry name" value="Probable ATP-dependent RNA helicase DDX4"/>
    <property type="match status" value="1"/>
</dbReference>
<sequence length="607" mass="65481">MPSSWADSVSHADNSASAVHRTSYVPPHLRSRPPPSSVPRAADTFPKAVPPSALTTTAAASGRRAGGSAGWGRRDREPNPFAADEEEEEEEAAAFDGRENTGINFDAYDDIPVETSGDGVPPPVGAFAEIDLGDALNANIRRCKYAKPTPVQRHAIPISLAGRDLMACAQTGSGKTAAFCFPIISGVMRCCPPQQQQRPRGGSRAAYPLALILSPTRELSVQIHEEARKFAYQTGVRVVVAYGGAPINQQLRELERGVEILVATPGRLVDLLERARVSLQMIKYLALDEADRMLDMGFEPQIRRIVEQMDMPPRGVRQTMLFSATFPKEIQRLASDFLSNYIFLAVGRVGSSTDLIVQRVEFVQEADKRSHLMDLLHAQIANGASGKQALTLVFVETKRGADSLEHWLCMTGFPATTIHGDRTQQEREYALRSFKSGSTPILVATDVAARGLDIPHVAHVVNFDLPNDIDDYVHRIGRTGRAGKTGLATAFFNESNLNLARPLAELMQEANQEVPRGSHAMLLVLLMVVAVGTADRVAGPALAAGTLGKIPPLAREGEAVAITMVVEDMEAGDMGSLRHMVGAAAAAMVVKGSPAHGTDDHPHRLEI</sequence>
<dbReference type="PROSITE" id="PS51192">
    <property type="entry name" value="HELICASE_ATP_BIND_1"/>
    <property type="match status" value="1"/>
</dbReference>
<keyword evidence="6" id="KW-0694">RNA-binding</keyword>
<evidence type="ECO:0000256" key="1">
    <source>
        <dbReference type="ARBA" id="ARBA00012552"/>
    </source>
</evidence>
<evidence type="ECO:0000256" key="3">
    <source>
        <dbReference type="ARBA" id="ARBA00022801"/>
    </source>
</evidence>
<dbReference type="GO" id="GO:0003724">
    <property type="term" value="F:RNA helicase activity"/>
    <property type="evidence" value="ECO:0007669"/>
    <property type="project" value="UniProtKB-EC"/>
</dbReference>
<accession>A0A6V7PAY3</accession>
<dbReference type="CDD" id="cd18787">
    <property type="entry name" value="SF2_C_DEAD"/>
    <property type="match status" value="1"/>
</dbReference>
<evidence type="ECO:0000256" key="2">
    <source>
        <dbReference type="ARBA" id="ARBA00022741"/>
    </source>
</evidence>
<dbReference type="InterPro" id="IPR011545">
    <property type="entry name" value="DEAD/DEAH_box_helicase_dom"/>
</dbReference>
<dbReference type="SMART" id="SM00487">
    <property type="entry name" value="DEXDc"/>
    <property type="match status" value="1"/>
</dbReference>
<keyword evidence="4" id="KW-0347">Helicase</keyword>
<keyword evidence="3" id="KW-0378">Hydrolase</keyword>
<dbReference type="PANTHER" id="PTHR47958">
    <property type="entry name" value="ATP-DEPENDENT RNA HELICASE DBP3"/>
    <property type="match status" value="1"/>
</dbReference>
<dbReference type="InterPro" id="IPR001650">
    <property type="entry name" value="Helicase_C-like"/>
</dbReference>
<evidence type="ECO:0000256" key="4">
    <source>
        <dbReference type="ARBA" id="ARBA00022806"/>
    </source>
</evidence>
<evidence type="ECO:0000259" key="13">
    <source>
        <dbReference type="PROSITE" id="PS51195"/>
    </source>
</evidence>
<evidence type="ECO:0000256" key="6">
    <source>
        <dbReference type="ARBA" id="ARBA00022884"/>
    </source>
</evidence>
<dbReference type="Pfam" id="PF00271">
    <property type="entry name" value="Helicase_C"/>
    <property type="match status" value="1"/>
</dbReference>
<evidence type="ECO:0000313" key="14">
    <source>
        <dbReference type="EMBL" id="CAD1827999.1"/>
    </source>
</evidence>
<evidence type="ECO:0000259" key="12">
    <source>
        <dbReference type="PROSITE" id="PS51194"/>
    </source>
</evidence>
<protein>
    <recommendedName>
        <fullName evidence="1">RNA helicase</fullName>
        <ecNumber evidence="1">3.6.4.13</ecNumber>
    </recommendedName>
</protein>
<dbReference type="EMBL" id="LR862147">
    <property type="protein sequence ID" value="CAD1827999.1"/>
    <property type="molecule type" value="Genomic_DNA"/>
</dbReference>
<dbReference type="AlphaFoldDB" id="A0A6V7PAY3"/>
<keyword evidence="2" id="KW-0547">Nucleotide-binding</keyword>
<organism evidence="14">
    <name type="scientific">Ananas comosus var. bracteatus</name>
    <name type="common">red pineapple</name>
    <dbReference type="NCBI Taxonomy" id="296719"/>
    <lineage>
        <taxon>Eukaryota</taxon>
        <taxon>Viridiplantae</taxon>
        <taxon>Streptophyta</taxon>
        <taxon>Embryophyta</taxon>
        <taxon>Tracheophyta</taxon>
        <taxon>Spermatophyta</taxon>
        <taxon>Magnoliopsida</taxon>
        <taxon>Liliopsida</taxon>
        <taxon>Poales</taxon>
        <taxon>Bromeliaceae</taxon>
        <taxon>Bromelioideae</taxon>
        <taxon>Ananas</taxon>
    </lineage>
</organism>
<dbReference type="Gene3D" id="3.40.50.300">
    <property type="entry name" value="P-loop containing nucleotide triphosphate hydrolases"/>
    <property type="match status" value="2"/>
</dbReference>
<gene>
    <name evidence="14" type="ORF">CB5_LOCUS11210</name>
</gene>
<dbReference type="InterPro" id="IPR014014">
    <property type="entry name" value="RNA_helicase_DEAD_Q_motif"/>
</dbReference>
<feature type="compositionally biased region" description="Polar residues" evidence="10">
    <location>
        <begin position="1"/>
        <end position="17"/>
    </location>
</feature>
<dbReference type="SUPFAM" id="SSF52540">
    <property type="entry name" value="P-loop containing nucleoside triphosphate hydrolases"/>
    <property type="match status" value="1"/>
</dbReference>
<dbReference type="SMART" id="SM00490">
    <property type="entry name" value="HELICc"/>
    <property type="match status" value="1"/>
</dbReference>
<evidence type="ECO:0000256" key="8">
    <source>
        <dbReference type="ARBA" id="ARBA00047984"/>
    </source>
</evidence>
<evidence type="ECO:0000256" key="10">
    <source>
        <dbReference type="SAM" id="MobiDB-lite"/>
    </source>
</evidence>
<dbReference type="GO" id="GO:0016787">
    <property type="term" value="F:hydrolase activity"/>
    <property type="evidence" value="ECO:0007669"/>
    <property type="project" value="UniProtKB-KW"/>
</dbReference>
<name>A0A6V7PAY3_ANACO</name>
<dbReference type="CDD" id="cd17967">
    <property type="entry name" value="DEADc_DDX3_DDX4"/>
    <property type="match status" value="1"/>
</dbReference>
<dbReference type="Pfam" id="PF00270">
    <property type="entry name" value="DEAD"/>
    <property type="match status" value="1"/>
</dbReference>
<proteinExistence type="inferred from homology"/>
<dbReference type="GO" id="GO:0005524">
    <property type="term" value="F:ATP binding"/>
    <property type="evidence" value="ECO:0007669"/>
    <property type="project" value="UniProtKB-KW"/>
</dbReference>
<reference evidence="14" key="1">
    <citation type="submission" date="2020-07" db="EMBL/GenBank/DDBJ databases">
        <authorList>
            <person name="Lin J."/>
        </authorList>
    </citation>
    <scope>NUCLEOTIDE SEQUENCE</scope>
</reference>
<feature type="region of interest" description="Disordered" evidence="10">
    <location>
        <begin position="1"/>
        <end position="89"/>
    </location>
</feature>
<dbReference type="InterPro" id="IPR027417">
    <property type="entry name" value="P-loop_NTPase"/>
</dbReference>
<keyword evidence="5" id="KW-0067">ATP-binding</keyword>
<feature type="domain" description="DEAD-box RNA helicase Q" evidence="13">
    <location>
        <begin position="125"/>
        <end position="153"/>
    </location>
</feature>
<dbReference type="EC" id="3.6.4.13" evidence="1"/>
<dbReference type="PROSITE" id="PS51194">
    <property type="entry name" value="HELICASE_CTER"/>
    <property type="match status" value="1"/>
</dbReference>